<evidence type="ECO:0000259" key="3">
    <source>
        <dbReference type="SMART" id="SM01008"/>
    </source>
</evidence>
<dbReference type="RefSeq" id="WP_176070141.1">
    <property type="nucleotide sequence ID" value="NZ_JABWMJ010000007.1"/>
</dbReference>
<keyword evidence="2" id="KW-0560">Oxidoreductase</keyword>
<dbReference type="SUPFAM" id="SSF56003">
    <property type="entry name" value="Molybdenum cofactor-binding domain"/>
    <property type="match status" value="1"/>
</dbReference>
<dbReference type="InterPro" id="IPR008274">
    <property type="entry name" value="AldOxase/xan_DH_MoCoBD1"/>
</dbReference>
<protein>
    <submittedName>
        <fullName evidence="4">Xanthine dehydrogenase family protein molybdopterin-binding subunit</fullName>
    </submittedName>
</protein>
<dbReference type="PANTHER" id="PTHR11908">
    <property type="entry name" value="XANTHINE DEHYDROGENASE"/>
    <property type="match status" value="1"/>
</dbReference>
<dbReference type="Gene3D" id="3.30.365.10">
    <property type="entry name" value="Aldehyde oxidase/xanthine dehydrogenase, molybdopterin binding domain"/>
    <property type="match status" value="4"/>
</dbReference>
<evidence type="ECO:0000256" key="2">
    <source>
        <dbReference type="ARBA" id="ARBA00023002"/>
    </source>
</evidence>
<reference evidence="4 5" key="1">
    <citation type="submission" date="2020-06" db="EMBL/GenBank/DDBJ databases">
        <title>Schlegella sp. ID0723 isolated from air conditioner.</title>
        <authorList>
            <person name="Kim D.Y."/>
            <person name="Kim D.-U."/>
        </authorList>
    </citation>
    <scope>NUCLEOTIDE SEQUENCE [LARGE SCALE GENOMIC DNA]</scope>
    <source>
        <strain evidence="4 5">ID0723</strain>
    </source>
</reference>
<keyword evidence="1" id="KW-0500">Molybdenum</keyword>
<dbReference type="Proteomes" id="UP000529637">
    <property type="component" value="Unassembled WGS sequence"/>
</dbReference>
<dbReference type="GO" id="GO:0016491">
    <property type="term" value="F:oxidoreductase activity"/>
    <property type="evidence" value="ECO:0007669"/>
    <property type="project" value="UniProtKB-KW"/>
</dbReference>
<evidence type="ECO:0000313" key="4">
    <source>
        <dbReference type="EMBL" id="NUZ07296.1"/>
    </source>
</evidence>
<proteinExistence type="predicted"/>
<dbReference type="InterPro" id="IPR037165">
    <property type="entry name" value="AldOxase/xan_DH_Mopterin-bd_sf"/>
</dbReference>
<dbReference type="InterPro" id="IPR036856">
    <property type="entry name" value="Ald_Oxase/Xan_DH_a/b_sf"/>
</dbReference>
<evidence type="ECO:0000256" key="1">
    <source>
        <dbReference type="ARBA" id="ARBA00022505"/>
    </source>
</evidence>
<dbReference type="Pfam" id="PF20256">
    <property type="entry name" value="MoCoBD_2"/>
    <property type="match status" value="1"/>
</dbReference>
<dbReference type="PANTHER" id="PTHR11908:SF132">
    <property type="entry name" value="ALDEHYDE OXIDASE 1-RELATED"/>
    <property type="match status" value="1"/>
</dbReference>
<dbReference type="EMBL" id="JABWMJ010000007">
    <property type="protein sequence ID" value="NUZ07296.1"/>
    <property type="molecule type" value="Genomic_DNA"/>
</dbReference>
<name>A0A7Y6TXQ4_9BURK</name>
<comment type="caution">
    <text evidence="4">The sequence shown here is derived from an EMBL/GenBank/DDBJ whole genome shotgun (WGS) entry which is preliminary data.</text>
</comment>
<dbReference type="Pfam" id="PF02738">
    <property type="entry name" value="MoCoBD_1"/>
    <property type="match status" value="1"/>
</dbReference>
<feature type="domain" description="Aldehyde oxidase/xanthine dehydrogenase a/b hammerhead" evidence="3">
    <location>
        <begin position="29"/>
        <end position="140"/>
    </location>
</feature>
<evidence type="ECO:0000313" key="5">
    <source>
        <dbReference type="Proteomes" id="UP000529637"/>
    </source>
</evidence>
<dbReference type="AlphaFoldDB" id="A0A7Y6TXQ4"/>
<dbReference type="Pfam" id="PF01315">
    <property type="entry name" value="Ald_Xan_dh_C"/>
    <property type="match status" value="1"/>
</dbReference>
<dbReference type="InterPro" id="IPR016208">
    <property type="entry name" value="Ald_Oxase/xanthine_DH-like"/>
</dbReference>
<organism evidence="4 5">
    <name type="scientific">Piscinibacter koreensis</name>
    <dbReference type="NCBI Taxonomy" id="2742824"/>
    <lineage>
        <taxon>Bacteria</taxon>
        <taxon>Pseudomonadati</taxon>
        <taxon>Pseudomonadota</taxon>
        <taxon>Betaproteobacteria</taxon>
        <taxon>Burkholderiales</taxon>
        <taxon>Sphaerotilaceae</taxon>
        <taxon>Piscinibacter</taxon>
    </lineage>
</organism>
<gene>
    <name evidence="4" type="ORF">HQN59_16155</name>
</gene>
<dbReference type="SUPFAM" id="SSF54665">
    <property type="entry name" value="CO dehydrogenase molybdoprotein N-domain-like"/>
    <property type="match status" value="1"/>
</dbReference>
<dbReference type="Gene3D" id="3.90.1170.50">
    <property type="entry name" value="Aldehyde oxidase/xanthine dehydrogenase, a/b hammerhead"/>
    <property type="match status" value="1"/>
</dbReference>
<dbReference type="InterPro" id="IPR000674">
    <property type="entry name" value="Ald_Oxase/Xan_DH_a/b"/>
</dbReference>
<dbReference type="SMART" id="SM01008">
    <property type="entry name" value="Ald_Xan_dh_C"/>
    <property type="match status" value="1"/>
</dbReference>
<sequence>MAEPKYTAYAAFKYIGRHRRAVEHQRFVSGLGKFAADVQPPGLLHVAIVASPYASARIVSIDTSAALAMPGVIDVITGDELNAAIDPMMPGVDAPAVERFPLARGVVRYAGEYVVAVVAESRALAEDASEMVMVEYEPLPHVVDPEEAMDESAPLVHPRHGSNVIWRRHFVWGDVDDHFAAAPHRLSYRARWARSSTVPIETFVVTCAWNDATQMLDVWASIQMPKYPDLLAKHMRLPGNQVRVHYDVDVGGSYGVKRGLKQTLVVAYLAKKLGRPVRFLEDRLENMRGGDMQGPDRIFDVTLAFDSEGKVRSMRMRAIDDIGAYSGRSPLQLGKPVGAIVGPYLIESVSYDAISVMTNKTPQEAVRGFGQSPTNYAIELGMDKVARFLGIDRVELRRRNLIKADQFPYLIPSGTHYDSGDYDAVLDKALEAASYDDLVAERDRLRAQGLLAGIGVSTCLEPSGGNSAFEPLFNPKNQTTTWMDSCLVRIDLNGSITALMGTSTSGQAHETLVSTVVGEILQREPDGIRVIHADSLGALPSNSPVGSRMAIMLGGAAAGAAKILRAKLLKIAAHNLEVSEDQLVYEDGNVFVRAEPSRRIGWDALVEIAHRHYHRMPEGIEPGLQEKFVWEVPGGGKMPTEDGRVQMYPAHSFESHVVLVTVDRDTGKPTIRRYAVGHDCGVMISPDVVHGMTYGGVAHGIGAALMEKFAYSDEGQLLAGTFMDYLLPSATEVPSIKIVDHCTPSPLTEFGQKGSGEAGYLGGPAAIASAINDALAPAGASIDALPMTPQAIWRVLRAATPRGAAAPAPSPAPVKEVA</sequence>
<dbReference type="InterPro" id="IPR046867">
    <property type="entry name" value="AldOxase/xan_DH_MoCoBD2"/>
</dbReference>
<dbReference type="GO" id="GO:0005506">
    <property type="term" value="F:iron ion binding"/>
    <property type="evidence" value="ECO:0007669"/>
    <property type="project" value="InterPro"/>
</dbReference>
<keyword evidence="5" id="KW-1185">Reference proteome</keyword>
<accession>A0A7Y6TXQ4</accession>